<keyword evidence="1" id="KW-0614">Plasmid</keyword>
<reference evidence="2" key="1">
    <citation type="submission" date="2017-04" db="EMBL/GenBank/DDBJ databases">
        <title>Genome evolution of the luminous symbionts of deep sea anglerfish.</title>
        <authorList>
            <person name="Hendry T.A."/>
        </authorList>
    </citation>
    <scope>NUCLEOTIDE SEQUENCE [LARGE SCALE GENOMIC DNA]</scope>
    <source>
        <plasmid evidence="2">pcc1</plasmid>
    </source>
</reference>
<protein>
    <submittedName>
        <fullName evidence="1">Uncharacterized protein</fullName>
    </submittedName>
</protein>
<keyword evidence="2" id="KW-1185">Reference proteome</keyword>
<evidence type="ECO:0000313" key="1">
    <source>
        <dbReference type="EMBL" id="ATF10042.1"/>
    </source>
</evidence>
<dbReference type="AlphaFoldDB" id="A0A291BAL6"/>
<organism evidence="1 2">
    <name type="scientific">Candidatus Enterovibrio altilux</name>
    <dbReference type="NCBI Taxonomy" id="1927128"/>
    <lineage>
        <taxon>Bacteria</taxon>
        <taxon>Pseudomonadati</taxon>
        <taxon>Pseudomonadota</taxon>
        <taxon>Gammaproteobacteria</taxon>
        <taxon>Vibrionales</taxon>
        <taxon>Vibrionaceae</taxon>
        <taxon>Enterovibrio</taxon>
    </lineage>
</organism>
<accession>A0A291BAL6</accession>
<dbReference type="KEGG" id="elux:BTN50_1599"/>
<dbReference type="Proteomes" id="UP000218160">
    <property type="component" value="Plasmid pCC1"/>
</dbReference>
<name>A0A291BAL6_9GAMM</name>
<geneLocation type="plasmid" evidence="2">
    <name>pcc1</name>
</geneLocation>
<evidence type="ECO:0000313" key="2">
    <source>
        <dbReference type="Proteomes" id="UP000218160"/>
    </source>
</evidence>
<gene>
    <name evidence="1" type="ORF">BTN50_1599</name>
</gene>
<sequence length="47" mass="5647">MLLYSRLNRLCQYIHAGGRFDNMEYKGNVGVHHNLFYTFKLHLFAEK</sequence>
<proteinExistence type="predicted"/>
<dbReference type="EMBL" id="CP020661">
    <property type="protein sequence ID" value="ATF10042.1"/>
    <property type="molecule type" value="Genomic_DNA"/>
</dbReference>